<reference evidence="2 3" key="1">
    <citation type="submission" date="2016-04" db="EMBL/GenBank/DDBJ databases">
        <title>A degradative enzymes factory behind the ericoid mycorrhizal symbiosis.</title>
        <authorList>
            <consortium name="DOE Joint Genome Institute"/>
            <person name="Martino E."/>
            <person name="Morin E."/>
            <person name="Grelet G."/>
            <person name="Kuo A."/>
            <person name="Kohler A."/>
            <person name="Daghino S."/>
            <person name="Barry K."/>
            <person name="Choi C."/>
            <person name="Cichocki N."/>
            <person name="Clum A."/>
            <person name="Copeland A."/>
            <person name="Hainaut M."/>
            <person name="Haridas S."/>
            <person name="Labutti K."/>
            <person name="Lindquist E."/>
            <person name="Lipzen A."/>
            <person name="Khouja H.-R."/>
            <person name="Murat C."/>
            <person name="Ohm R."/>
            <person name="Olson A."/>
            <person name="Spatafora J."/>
            <person name="Veneault-Fourrey C."/>
            <person name="Henrissat B."/>
            <person name="Grigoriev I."/>
            <person name="Martin F."/>
            <person name="Perotto S."/>
        </authorList>
    </citation>
    <scope>NUCLEOTIDE SEQUENCE [LARGE SCALE GENOMIC DNA]</scope>
    <source>
        <strain evidence="2 3">E</strain>
    </source>
</reference>
<evidence type="ECO:0000313" key="3">
    <source>
        <dbReference type="Proteomes" id="UP000235371"/>
    </source>
</evidence>
<evidence type="ECO:0000313" key="2">
    <source>
        <dbReference type="EMBL" id="PMD51218.1"/>
    </source>
</evidence>
<organism evidence="2 3">
    <name type="scientific">Hyaloscypha bicolor E</name>
    <dbReference type="NCBI Taxonomy" id="1095630"/>
    <lineage>
        <taxon>Eukaryota</taxon>
        <taxon>Fungi</taxon>
        <taxon>Dikarya</taxon>
        <taxon>Ascomycota</taxon>
        <taxon>Pezizomycotina</taxon>
        <taxon>Leotiomycetes</taxon>
        <taxon>Helotiales</taxon>
        <taxon>Hyaloscyphaceae</taxon>
        <taxon>Hyaloscypha</taxon>
        <taxon>Hyaloscypha bicolor</taxon>
    </lineage>
</organism>
<protein>
    <submittedName>
        <fullName evidence="2">Uncharacterized protein</fullName>
    </submittedName>
</protein>
<dbReference type="Proteomes" id="UP000235371">
    <property type="component" value="Unassembled WGS sequence"/>
</dbReference>
<gene>
    <name evidence="2" type="ORF">K444DRAFT_620366</name>
</gene>
<dbReference type="GeneID" id="36589769"/>
<feature type="signal peptide" evidence="1">
    <location>
        <begin position="1"/>
        <end position="21"/>
    </location>
</feature>
<dbReference type="AlphaFoldDB" id="A0A2J6SKA7"/>
<name>A0A2J6SKA7_9HELO</name>
<feature type="chain" id="PRO_5014420464" evidence="1">
    <location>
        <begin position="22"/>
        <end position="92"/>
    </location>
</feature>
<keyword evidence="1" id="KW-0732">Signal</keyword>
<accession>A0A2J6SKA7</accession>
<dbReference type="InParanoid" id="A0A2J6SKA7"/>
<evidence type="ECO:0000256" key="1">
    <source>
        <dbReference type="SAM" id="SignalP"/>
    </source>
</evidence>
<sequence>MKASLTLEAWKALLWRLRTMGWSILWLQADCQQRFLQQGERATPPSPDPPPIPFCLFLMLHATTRALRDWIELCYGCRSEDSAEAWNFLFAP</sequence>
<dbReference type="EMBL" id="KZ613912">
    <property type="protein sequence ID" value="PMD51218.1"/>
    <property type="molecule type" value="Genomic_DNA"/>
</dbReference>
<dbReference type="RefSeq" id="XP_024728122.1">
    <property type="nucleotide sequence ID" value="XM_024881692.1"/>
</dbReference>
<keyword evidence="3" id="KW-1185">Reference proteome</keyword>
<proteinExistence type="predicted"/>